<dbReference type="Proteomes" id="UP000182544">
    <property type="component" value="Unassembled WGS sequence"/>
</dbReference>
<feature type="chain" id="PRO_5013380958" evidence="1">
    <location>
        <begin position="22"/>
        <end position="231"/>
    </location>
</feature>
<gene>
    <name evidence="2" type="ORF">SAMN05428642_1152</name>
</gene>
<organism evidence="2 3">
    <name type="scientific">Flaviramulus basaltis</name>
    <dbReference type="NCBI Taxonomy" id="369401"/>
    <lineage>
        <taxon>Bacteria</taxon>
        <taxon>Pseudomonadati</taxon>
        <taxon>Bacteroidota</taxon>
        <taxon>Flavobacteriia</taxon>
        <taxon>Flavobacteriales</taxon>
        <taxon>Flavobacteriaceae</taxon>
        <taxon>Flaviramulus</taxon>
    </lineage>
</organism>
<dbReference type="EMBL" id="FPKV01000015">
    <property type="protein sequence ID" value="SFZ95206.1"/>
    <property type="molecule type" value="Genomic_DNA"/>
</dbReference>
<accession>A0A1K2ISB9</accession>
<feature type="signal peptide" evidence="1">
    <location>
        <begin position="1"/>
        <end position="21"/>
    </location>
</feature>
<dbReference type="STRING" id="369401.SAMN05428642_1152"/>
<dbReference type="RefSeq" id="WP_072403779.1">
    <property type="nucleotide sequence ID" value="NZ_FPKV01000015.1"/>
</dbReference>
<proteinExistence type="predicted"/>
<keyword evidence="1" id="KW-0732">Signal</keyword>
<reference evidence="2 3" key="1">
    <citation type="submission" date="2016-10" db="EMBL/GenBank/DDBJ databases">
        <authorList>
            <person name="de Groot N.N."/>
        </authorList>
    </citation>
    <scope>NUCLEOTIDE SEQUENCE [LARGE SCALE GENOMIC DNA]</scope>
    <source>
        <strain evidence="2 3">DSM 18180</strain>
    </source>
</reference>
<dbReference type="AlphaFoldDB" id="A0A1K2ISB9"/>
<keyword evidence="3" id="KW-1185">Reference proteome</keyword>
<evidence type="ECO:0000313" key="2">
    <source>
        <dbReference type="EMBL" id="SFZ95206.1"/>
    </source>
</evidence>
<name>A0A1K2ISB9_9FLAO</name>
<evidence type="ECO:0000256" key="1">
    <source>
        <dbReference type="SAM" id="SignalP"/>
    </source>
</evidence>
<dbReference type="OrthoDB" id="1446558at2"/>
<sequence>MNIIKNLLLILFLLLSTINFAQTTADINCASELKTIDTEIKSQSTVSYKIIFSQKLYTEKSFEFSEAIIVITDIDDNLNLDETIEAIVAIGVKNKLSKILAFKTCKAVEFYFNQNRLNSSQTDYLDKNLLPKVEIDLNKSLSKKERKKNKRKRDLIELVSNKSCEKFEQLKTTRISAEQFVQILSKISADYAKKTQKVYEMSFEESAIQFIDDLTKHLVVNCGPVSELKKK</sequence>
<protein>
    <submittedName>
        <fullName evidence="2">Uncharacterized protein</fullName>
    </submittedName>
</protein>
<evidence type="ECO:0000313" key="3">
    <source>
        <dbReference type="Proteomes" id="UP000182544"/>
    </source>
</evidence>